<dbReference type="InterPro" id="IPR001806">
    <property type="entry name" value="Small_GTPase"/>
</dbReference>
<dbReference type="GO" id="GO:0007264">
    <property type="term" value="P:small GTPase-mediated signal transduction"/>
    <property type="evidence" value="ECO:0007669"/>
    <property type="project" value="InterPro"/>
</dbReference>
<name>A0A6B2LJF1_9EUKA</name>
<dbReference type="EMBL" id="GIBP01008247">
    <property type="protein sequence ID" value="NDV37216.1"/>
    <property type="molecule type" value="Transcribed_RNA"/>
</dbReference>
<organism evidence="4">
    <name type="scientific">Arcella intermedia</name>
    <dbReference type="NCBI Taxonomy" id="1963864"/>
    <lineage>
        <taxon>Eukaryota</taxon>
        <taxon>Amoebozoa</taxon>
        <taxon>Tubulinea</taxon>
        <taxon>Elardia</taxon>
        <taxon>Arcellinida</taxon>
        <taxon>Sphaerothecina</taxon>
        <taxon>Arcellidae</taxon>
        <taxon>Arcella</taxon>
    </lineage>
</organism>
<dbReference type="InterPro" id="IPR027417">
    <property type="entry name" value="P-loop_NTPase"/>
</dbReference>
<evidence type="ECO:0000256" key="3">
    <source>
        <dbReference type="ARBA" id="ARBA00023134"/>
    </source>
</evidence>
<comment type="similarity">
    <text evidence="1">Belongs to the small GTPase superfamily. Rho family.</text>
</comment>
<dbReference type="InterPro" id="IPR003578">
    <property type="entry name" value="Small_GTPase_Rho"/>
</dbReference>
<dbReference type="SMART" id="SM00174">
    <property type="entry name" value="RHO"/>
    <property type="match status" value="1"/>
</dbReference>
<dbReference type="InterPro" id="IPR005225">
    <property type="entry name" value="Small_GTP-bd"/>
</dbReference>
<dbReference type="Gene3D" id="3.40.50.300">
    <property type="entry name" value="P-loop containing nucleotide triphosphate hydrolases"/>
    <property type="match status" value="1"/>
</dbReference>
<dbReference type="AlphaFoldDB" id="A0A6B2LJF1"/>
<dbReference type="SUPFAM" id="SSF52540">
    <property type="entry name" value="P-loop containing nucleoside triphosphate hydrolases"/>
    <property type="match status" value="1"/>
</dbReference>
<evidence type="ECO:0000313" key="4">
    <source>
        <dbReference type="EMBL" id="NDV37216.1"/>
    </source>
</evidence>
<evidence type="ECO:0000256" key="1">
    <source>
        <dbReference type="ARBA" id="ARBA00010142"/>
    </source>
</evidence>
<dbReference type="PROSITE" id="PS51420">
    <property type="entry name" value="RHO"/>
    <property type="match status" value="1"/>
</dbReference>
<reference evidence="4" key="1">
    <citation type="journal article" date="2020" name="J. Eukaryot. Microbiol.">
        <title>De novo Sequencing, Assembly and Annotation of the Transcriptome for the Free-Living Testate Amoeba Arcella intermedia.</title>
        <authorList>
            <person name="Ribeiro G.M."/>
            <person name="Porfirio-Sousa A.L."/>
            <person name="Maurer-Alcala X.X."/>
            <person name="Katz L.A."/>
            <person name="Lahr D.J.G."/>
        </authorList>
    </citation>
    <scope>NUCLEOTIDE SEQUENCE</scope>
</reference>
<dbReference type="PRINTS" id="PR00449">
    <property type="entry name" value="RASTRNSFRMNG"/>
</dbReference>
<dbReference type="Pfam" id="PF00071">
    <property type="entry name" value="Ras"/>
    <property type="match status" value="1"/>
</dbReference>
<protein>
    <submittedName>
        <fullName evidence="4">Uncharacterized protein</fullName>
    </submittedName>
</protein>
<dbReference type="FunFam" id="3.40.50.300:FF:001179">
    <property type="entry name" value="Rho family GTPase"/>
    <property type="match status" value="1"/>
</dbReference>
<dbReference type="PANTHER" id="PTHR24072">
    <property type="entry name" value="RHO FAMILY GTPASE"/>
    <property type="match status" value="1"/>
</dbReference>
<dbReference type="GO" id="GO:0005525">
    <property type="term" value="F:GTP binding"/>
    <property type="evidence" value="ECO:0007669"/>
    <property type="project" value="UniProtKB-KW"/>
</dbReference>
<dbReference type="CDD" id="cd00157">
    <property type="entry name" value="Rho"/>
    <property type="match status" value="1"/>
</dbReference>
<proteinExistence type="inferred from homology"/>
<dbReference type="SMART" id="SM00175">
    <property type="entry name" value="RAB"/>
    <property type="match status" value="1"/>
</dbReference>
<keyword evidence="3" id="KW-0342">GTP-binding</keyword>
<dbReference type="GO" id="GO:0003924">
    <property type="term" value="F:GTPase activity"/>
    <property type="evidence" value="ECO:0007669"/>
    <property type="project" value="InterPro"/>
</dbReference>
<evidence type="ECO:0000256" key="2">
    <source>
        <dbReference type="ARBA" id="ARBA00022741"/>
    </source>
</evidence>
<dbReference type="PROSITE" id="PS51419">
    <property type="entry name" value="RAB"/>
    <property type="match status" value="1"/>
</dbReference>
<dbReference type="NCBIfam" id="TIGR00231">
    <property type="entry name" value="small_GTP"/>
    <property type="match status" value="1"/>
</dbReference>
<dbReference type="SMART" id="SM00173">
    <property type="entry name" value="RAS"/>
    <property type="match status" value="1"/>
</dbReference>
<keyword evidence="2" id="KW-0547">Nucleotide-binding</keyword>
<sequence>MQQVKCVVVGDDGVGKTCLLCVYTSNFFPTEYVPPIMENYSGNLVLNQQIINLTLWDTRGNESFDALRPLSYAHTDVWLVVFSVVSPSSFSRIVTQWAAEVSHFSPDAPVILVGTKVDLRDDPDVVAQLEKKGDGPVSYEKGLELSCEIKAVKYLECSALLRVGVREVFEEAIRAVLQAAPQRPEHKRGGCILL</sequence>
<accession>A0A6B2LJF1</accession>
<dbReference type="PROSITE" id="PS51421">
    <property type="entry name" value="RAS"/>
    <property type="match status" value="1"/>
</dbReference>